<accession>A0A4U8YRG4</accession>
<dbReference type="SMART" id="SM00345">
    <property type="entry name" value="HTH_GNTR"/>
    <property type="match status" value="1"/>
</dbReference>
<dbReference type="SMART" id="SM00895">
    <property type="entry name" value="FCD"/>
    <property type="match status" value="1"/>
</dbReference>
<dbReference type="InterPro" id="IPR011711">
    <property type="entry name" value="GntR_C"/>
</dbReference>
<dbReference type="InterPro" id="IPR008920">
    <property type="entry name" value="TF_FadR/GntR_C"/>
</dbReference>
<dbReference type="PANTHER" id="PTHR43537">
    <property type="entry name" value="TRANSCRIPTIONAL REGULATOR, GNTR FAMILY"/>
    <property type="match status" value="1"/>
</dbReference>
<protein>
    <submittedName>
        <fullName evidence="5">Transcription regulator hth gntr</fullName>
    </submittedName>
</protein>
<dbReference type="Proteomes" id="UP000507962">
    <property type="component" value="Unassembled WGS sequence"/>
</dbReference>
<dbReference type="PROSITE" id="PS50949">
    <property type="entry name" value="HTH_GNTR"/>
    <property type="match status" value="1"/>
</dbReference>
<name>A0A4U8YRG4_9BACT</name>
<sequence length="218" mass="24729">MDNNVSSMKSLVAYEKIRDMILTGVKLPGTRLVLSDLETELGIGRGPIREALMRLDRSGLVKNIPYKGAVVASPPSRKEIAIIFDMRVDLESQLAVEAMHNISPEKIAELEELHSRMASVDADFYTLDRQFHKTIYEASNLPHLCSIVYKLIESVETFLNLYRQEITDCHKFSFEHGQILAAIKAKDEEQVRSVLQSNIRSGLEVVERSFSRLIRKPV</sequence>
<evidence type="ECO:0000256" key="1">
    <source>
        <dbReference type="ARBA" id="ARBA00023015"/>
    </source>
</evidence>
<feature type="domain" description="HTH gntR-type" evidence="4">
    <location>
        <begin position="7"/>
        <end position="74"/>
    </location>
</feature>
<dbReference type="PANTHER" id="PTHR43537:SF41">
    <property type="entry name" value="TRANSCRIPTIONAL REGULATORY PROTEIN"/>
    <property type="match status" value="1"/>
</dbReference>
<dbReference type="Pfam" id="PF00392">
    <property type="entry name" value="GntR"/>
    <property type="match status" value="1"/>
</dbReference>
<dbReference type="SUPFAM" id="SSF48008">
    <property type="entry name" value="GntR ligand-binding domain-like"/>
    <property type="match status" value="1"/>
</dbReference>
<dbReference type="SUPFAM" id="SSF46785">
    <property type="entry name" value="Winged helix' DNA-binding domain"/>
    <property type="match status" value="1"/>
</dbReference>
<evidence type="ECO:0000259" key="4">
    <source>
        <dbReference type="PROSITE" id="PS50949"/>
    </source>
</evidence>
<evidence type="ECO:0000256" key="3">
    <source>
        <dbReference type="ARBA" id="ARBA00023163"/>
    </source>
</evidence>
<evidence type="ECO:0000256" key="2">
    <source>
        <dbReference type="ARBA" id="ARBA00023125"/>
    </source>
</evidence>
<keyword evidence="2" id="KW-0238">DNA-binding</keyword>
<gene>
    <name evidence="5" type="ORF">MSL71_37300</name>
</gene>
<dbReference type="Pfam" id="PF07729">
    <property type="entry name" value="FCD"/>
    <property type="match status" value="1"/>
</dbReference>
<dbReference type="InterPro" id="IPR000524">
    <property type="entry name" value="Tscrpt_reg_HTH_GntR"/>
</dbReference>
<dbReference type="InterPro" id="IPR036390">
    <property type="entry name" value="WH_DNA-bd_sf"/>
</dbReference>
<reference evidence="5 6" key="1">
    <citation type="submission" date="2019-03" db="EMBL/GenBank/DDBJ databases">
        <authorList>
            <person name="Nijsse B."/>
        </authorList>
    </citation>
    <scope>NUCLEOTIDE SEQUENCE [LARGE SCALE GENOMIC DNA]</scope>
    <source>
        <strain evidence="5">Desulfoluna butyratoxydans MSL71</strain>
    </source>
</reference>
<evidence type="ECO:0000313" key="6">
    <source>
        <dbReference type="Proteomes" id="UP000507962"/>
    </source>
</evidence>
<keyword evidence="6" id="KW-1185">Reference proteome</keyword>
<dbReference type="EMBL" id="CAADHO010000007">
    <property type="protein sequence ID" value="VFQ46067.1"/>
    <property type="molecule type" value="Genomic_DNA"/>
</dbReference>
<dbReference type="Gene3D" id="1.10.10.10">
    <property type="entry name" value="Winged helix-like DNA-binding domain superfamily/Winged helix DNA-binding domain"/>
    <property type="match status" value="1"/>
</dbReference>
<proteinExistence type="predicted"/>
<dbReference type="GO" id="GO:0003700">
    <property type="term" value="F:DNA-binding transcription factor activity"/>
    <property type="evidence" value="ECO:0007669"/>
    <property type="project" value="InterPro"/>
</dbReference>
<dbReference type="AlphaFoldDB" id="A0A4U8YRG4"/>
<dbReference type="InterPro" id="IPR036388">
    <property type="entry name" value="WH-like_DNA-bd_sf"/>
</dbReference>
<organism evidence="5 6">
    <name type="scientific">Desulfoluna butyratoxydans</name>
    <dbReference type="NCBI Taxonomy" id="231438"/>
    <lineage>
        <taxon>Bacteria</taxon>
        <taxon>Pseudomonadati</taxon>
        <taxon>Thermodesulfobacteriota</taxon>
        <taxon>Desulfobacteria</taxon>
        <taxon>Desulfobacterales</taxon>
        <taxon>Desulfolunaceae</taxon>
        <taxon>Desulfoluna</taxon>
    </lineage>
</organism>
<evidence type="ECO:0000313" key="5">
    <source>
        <dbReference type="EMBL" id="VFQ46067.1"/>
    </source>
</evidence>
<dbReference type="GO" id="GO:0003677">
    <property type="term" value="F:DNA binding"/>
    <property type="evidence" value="ECO:0007669"/>
    <property type="project" value="UniProtKB-KW"/>
</dbReference>
<keyword evidence="3" id="KW-0804">Transcription</keyword>
<dbReference type="Gene3D" id="1.20.120.530">
    <property type="entry name" value="GntR ligand-binding domain-like"/>
    <property type="match status" value="1"/>
</dbReference>
<keyword evidence="1" id="KW-0805">Transcription regulation</keyword>